<dbReference type="Proteomes" id="UP000291343">
    <property type="component" value="Unassembled WGS sequence"/>
</dbReference>
<dbReference type="InterPro" id="IPR013106">
    <property type="entry name" value="Ig_V-set"/>
</dbReference>
<dbReference type="InterPro" id="IPR013162">
    <property type="entry name" value="CD80_C2-set"/>
</dbReference>
<evidence type="ECO:0000313" key="7">
    <source>
        <dbReference type="EMBL" id="RZF47478.1"/>
    </source>
</evidence>
<dbReference type="SMART" id="SM00409">
    <property type="entry name" value="IG"/>
    <property type="match status" value="5"/>
</dbReference>
<dbReference type="OrthoDB" id="8825892at2759"/>
<dbReference type="PANTHER" id="PTHR23278">
    <property type="entry name" value="SIDESTEP PROTEIN"/>
    <property type="match status" value="1"/>
</dbReference>
<dbReference type="Pfam" id="PF13927">
    <property type="entry name" value="Ig_3"/>
    <property type="match status" value="3"/>
</dbReference>
<reference evidence="7 8" key="1">
    <citation type="journal article" date="2017" name="Gigascience">
        <title>Genome sequence of the small brown planthopper, Laodelphax striatellus.</title>
        <authorList>
            <person name="Zhu J."/>
            <person name="Jiang F."/>
            <person name="Wang X."/>
            <person name="Yang P."/>
            <person name="Bao Y."/>
            <person name="Zhao W."/>
            <person name="Wang W."/>
            <person name="Lu H."/>
            <person name="Wang Q."/>
            <person name="Cui N."/>
            <person name="Li J."/>
            <person name="Chen X."/>
            <person name="Luo L."/>
            <person name="Yu J."/>
            <person name="Kang L."/>
            <person name="Cui F."/>
        </authorList>
    </citation>
    <scope>NUCLEOTIDE SEQUENCE [LARGE SCALE GENOMIC DNA]</scope>
    <source>
        <strain evidence="7">Lst14</strain>
    </source>
</reference>
<evidence type="ECO:0000256" key="4">
    <source>
        <dbReference type="ARBA" id="ARBA00023136"/>
    </source>
</evidence>
<keyword evidence="3" id="KW-1133">Transmembrane helix</keyword>
<dbReference type="CDD" id="cd00096">
    <property type="entry name" value="Ig"/>
    <property type="match status" value="1"/>
</dbReference>
<keyword evidence="8" id="KW-1185">Reference proteome</keyword>
<dbReference type="InterPro" id="IPR003598">
    <property type="entry name" value="Ig_sub2"/>
</dbReference>
<evidence type="ECO:0000313" key="8">
    <source>
        <dbReference type="Proteomes" id="UP000291343"/>
    </source>
</evidence>
<evidence type="ECO:0000256" key="3">
    <source>
        <dbReference type="ARBA" id="ARBA00022989"/>
    </source>
</evidence>
<evidence type="ECO:0000259" key="6">
    <source>
        <dbReference type="PROSITE" id="PS50835"/>
    </source>
</evidence>
<feature type="domain" description="Ig-like" evidence="6">
    <location>
        <begin position="138"/>
        <end position="236"/>
    </location>
</feature>
<dbReference type="PROSITE" id="PS50835">
    <property type="entry name" value="IG_LIKE"/>
    <property type="match status" value="5"/>
</dbReference>
<organism evidence="7 8">
    <name type="scientific">Laodelphax striatellus</name>
    <name type="common">Small brown planthopper</name>
    <name type="synonym">Delphax striatella</name>
    <dbReference type="NCBI Taxonomy" id="195883"/>
    <lineage>
        <taxon>Eukaryota</taxon>
        <taxon>Metazoa</taxon>
        <taxon>Ecdysozoa</taxon>
        <taxon>Arthropoda</taxon>
        <taxon>Hexapoda</taxon>
        <taxon>Insecta</taxon>
        <taxon>Pterygota</taxon>
        <taxon>Neoptera</taxon>
        <taxon>Paraneoptera</taxon>
        <taxon>Hemiptera</taxon>
        <taxon>Auchenorrhyncha</taxon>
        <taxon>Fulgoroidea</taxon>
        <taxon>Delphacidae</taxon>
        <taxon>Criomorphinae</taxon>
        <taxon>Laodelphax</taxon>
    </lineage>
</organism>
<keyword evidence="5" id="KW-1015">Disulfide bond</keyword>
<name>A0A482XPZ6_LAOST</name>
<accession>A0A482XPZ6</accession>
<dbReference type="STRING" id="195883.A0A482XPZ6"/>
<dbReference type="InterPro" id="IPR003599">
    <property type="entry name" value="Ig_sub"/>
</dbReference>
<dbReference type="InterPro" id="IPR007110">
    <property type="entry name" value="Ig-like_dom"/>
</dbReference>
<dbReference type="Pfam" id="PF07686">
    <property type="entry name" value="V-set"/>
    <property type="match status" value="1"/>
</dbReference>
<dbReference type="Gene3D" id="2.60.40.10">
    <property type="entry name" value="Immunoglobulins"/>
    <property type="match status" value="5"/>
</dbReference>
<comment type="subcellular location">
    <subcellularLocation>
        <location evidence="1">Membrane</location>
        <topology evidence="1">Single-pass membrane protein</topology>
    </subcellularLocation>
</comment>
<gene>
    <name evidence="7" type="ORF">LSTR_LSTR007405</name>
</gene>
<proteinExistence type="predicted"/>
<evidence type="ECO:0000256" key="2">
    <source>
        <dbReference type="ARBA" id="ARBA00022692"/>
    </source>
</evidence>
<feature type="domain" description="Ig-like" evidence="6">
    <location>
        <begin position="440"/>
        <end position="514"/>
    </location>
</feature>
<dbReference type="Pfam" id="PF08205">
    <property type="entry name" value="C2-set_2"/>
    <property type="match status" value="1"/>
</dbReference>
<comment type="caution">
    <text evidence="7">The sequence shown here is derived from an EMBL/GenBank/DDBJ whole genome shotgun (WGS) entry which is preliminary data.</text>
</comment>
<dbReference type="InterPro" id="IPR036179">
    <property type="entry name" value="Ig-like_dom_sf"/>
</dbReference>
<protein>
    <recommendedName>
        <fullName evidence="6">Ig-like domain-containing protein</fullName>
    </recommendedName>
</protein>
<dbReference type="InParanoid" id="A0A482XPZ6"/>
<sequence>MYHTNAVVSSTILMYAFMSGRIFASYSTTVEVMVGSTAKLPCNISSIAAEDGVALVIWFKGSTPVYSYDVRDSDQNEAKHWAAEELEGKARYSVTSPYSHLTLDAVDETDDGDYKCRVDFYHSPTRNSFINLTVIVPPQKLEVLDQTGRAILTAAGPTVEGSSLQLTCFAIGGRPTPRVSWWRDGVSLDDGDEPLTADRVRNVLVLEQLQRKHLGALLTCQASNTRLVPPLSITISIELYLRPLEVKLLGDNLALSAGSKYEVACRSSGSRPPATISWWKNGQPVRGHTRETTSADGNVTLGTLTVVPQAEDSGQILTCRASNPHLPSTALEDNWILNVYFPPIVSLELGSNLNASNIKEGMDIYFECKIKANPWVSRVLWTFNGEELETNMSGGRIVSNQTLILQAVSRTWAGVYVCLSSNSEGDSESRPFTLNIKYEPQCKNSQQKIYGAARGEEVMITCNVEANPPAAWFRWTFNSTNLVTRPMESFESGGGRSVATYRPLSETDYGTLLCWGRNELGRPDAPYNCSTSNRSHNWLQVSCS</sequence>
<evidence type="ECO:0000256" key="5">
    <source>
        <dbReference type="ARBA" id="ARBA00023157"/>
    </source>
</evidence>
<feature type="domain" description="Ig-like" evidence="6">
    <location>
        <begin position="20"/>
        <end position="133"/>
    </location>
</feature>
<keyword evidence="2" id="KW-0812">Transmembrane</keyword>
<dbReference type="AlphaFoldDB" id="A0A482XPZ6"/>
<dbReference type="SMR" id="A0A482XPZ6"/>
<dbReference type="SUPFAM" id="SSF48726">
    <property type="entry name" value="Immunoglobulin"/>
    <property type="match status" value="5"/>
</dbReference>
<dbReference type="EMBL" id="QKKF02004189">
    <property type="protein sequence ID" value="RZF47478.1"/>
    <property type="molecule type" value="Genomic_DNA"/>
</dbReference>
<evidence type="ECO:0000256" key="1">
    <source>
        <dbReference type="ARBA" id="ARBA00004167"/>
    </source>
</evidence>
<dbReference type="PANTHER" id="PTHR23278:SF25">
    <property type="entry name" value="GH14967P"/>
    <property type="match status" value="1"/>
</dbReference>
<dbReference type="SMART" id="SM00408">
    <property type="entry name" value="IGc2"/>
    <property type="match status" value="5"/>
</dbReference>
<dbReference type="InterPro" id="IPR013783">
    <property type="entry name" value="Ig-like_fold"/>
</dbReference>
<feature type="domain" description="Ig-like" evidence="6">
    <location>
        <begin position="243"/>
        <end position="338"/>
    </location>
</feature>
<keyword evidence="4" id="KW-0472">Membrane</keyword>
<dbReference type="GO" id="GO:0016020">
    <property type="term" value="C:membrane"/>
    <property type="evidence" value="ECO:0007669"/>
    <property type="project" value="UniProtKB-SubCell"/>
</dbReference>
<feature type="domain" description="Ig-like" evidence="6">
    <location>
        <begin position="342"/>
        <end position="433"/>
    </location>
</feature>